<dbReference type="Proteomes" id="UP001623600">
    <property type="component" value="Unassembled WGS sequence"/>
</dbReference>
<comment type="caution">
    <text evidence="2">The sequence shown here is derived from an EMBL/GenBank/DDBJ whole genome shotgun (WGS) entry which is preliminary data.</text>
</comment>
<dbReference type="RefSeq" id="WP_406760924.1">
    <property type="nucleotide sequence ID" value="NZ_JBJIAB010000008.1"/>
</dbReference>
<sequence length="140" mass="16082">MLIEKFVVFSIGQEEYAVPISQVKEVIYYTIPTRIPSSMDSVIGVINLRGKILPILNLSKEIGIKSNKEFKEQKIIIIENNNPFGVIVDDVEEVIKLPKENINRIDSIYEGEEYIIGITRVKDRLIIIMDLNLFWEEISG</sequence>
<evidence type="ECO:0000313" key="3">
    <source>
        <dbReference type="Proteomes" id="UP001623600"/>
    </source>
</evidence>
<accession>A0ABW8S3I2</accession>
<organism evidence="2 3">
    <name type="scientific">Candidatus Clostridium helianthi</name>
    <dbReference type="NCBI Taxonomy" id="3381660"/>
    <lineage>
        <taxon>Bacteria</taxon>
        <taxon>Bacillati</taxon>
        <taxon>Bacillota</taxon>
        <taxon>Clostridia</taxon>
        <taxon>Eubacteriales</taxon>
        <taxon>Clostridiaceae</taxon>
        <taxon>Clostridium</taxon>
    </lineage>
</organism>
<dbReference type="Gene3D" id="2.30.30.40">
    <property type="entry name" value="SH3 Domains"/>
    <property type="match status" value="1"/>
</dbReference>
<dbReference type="EMBL" id="JBJIAB010000008">
    <property type="protein sequence ID" value="MFL0165104.1"/>
    <property type="molecule type" value="Genomic_DNA"/>
</dbReference>
<dbReference type="Gene3D" id="2.40.50.180">
    <property type="entry name" value="CheA-289, Domain 4"/>
    <property type="match status" value="1"/>
</dbReference>
<gene>
    <name evidence="2" type="ORF">ACJDTP_08500</name>
</gene>
<protein>
    <submittedName>
        <fullName evidence="2">Chemotaxis protein CheW</fullName>
    </submittedName>
</protein>
<evidence type="ECO:0000313" key="2">
    <source>
        <dbReference type="EMBL" id="MFL0165104.1"/>
    </source>
</evidence>
<dbReference type="SUPFAM" id="SSF50341">
    <property type="entry name" value="CheW-like"/>
    <property type="match status" value="1"/>
</dbReference>
<dbReference type="InterPro" id="IPR002545">
    <property type="entry name" value="CheW-lke_dom"/>
</dbReference>
<dbReference type="PANTHER" id="PTHR22617">
    <property type="entry name" value="CHEMOTAXIS SENSOR HISTIDINE KINASE-RELATED"/>
    <property type="match status" value="1"/>
</dbReference>
<dbReference type="SMART" id="SM00260">
    <property type="entry name" value="CheW"/>
    <property type="match status" value="1"/>
</dbReference>
<proteinExistence type="predicted"/>
<dbReference type="PROSITE" id="PS50851">
    <property type="entry name" value="CHEW"/>
    <property type="match status" value="1"/>
</dbReference>
<name>A0ABW8S3I2_9CLOT</name>
<reference evidence="2 3" key="1">
    <citation type="submission" date="2024-11" db="EMBL/GenBank/DDBJ databases">
        <authorList>
            <person name="Heng Y.C."/>
            <person name="Lim A.C.H."/>
            <person name="Lee J.K.Y."/>
            <person name="Kittelmann S."/>
        </authorList>
    </citation>
    <scope>NUCLEOTIDE SEQUENCE [LARGE SCALE GENOMIC DNA]</scope>
    <source>
        <strain evidence="2 3">WILCCON 0112</strain>
    </source>
</reference>
<keyword evidence="3" id="KW-1185">Reference proteome</keyword>
<feature type="domain" description="CheW-like" evidence="1">
    <location>
        <begin position="3"/>
        <end position="140"/>
    </location>
</feature>
<dbReference type="InterPro" id="IPR039315">
    <property type="entry name" value="CheW"/>
</dbReference>
<dbReference type="PANTHER" id="PTHR22617:SF23">
    <property type="entry name" value="CHEMOTAXIS PROTEIN CHEW"/>
    <property type="match status" value="1"/>
</dbReference>
<dbReference type="Pfam" id="PF01584">
    <property type="entry name" value="CheW"/>
    <property type="match status" value="1"/>
</dbReference>
<evidence type="ECO:0000259" key="1">
    <source>
        <dbReference type="PROSITE" id="PS50851"/>
    </source>
</evidence>
<dbReference type="InterPro" id="IPR036061">
    <property type="entry name" value="CheW-like_dom_sf"/>
</dbReference>